<evidence type="ECO:0000313" key="1">
    <source>
        <dbReference type="EMBL" id="PMD18688.1"/>
    </source>
</evidence>
<accession>A0A2J6PXE5</accession>
<gene>
    <name evidence="1" type="ORF">NA56DRAFT_647584</name>
</gene>
<protein>
    <submittedName>
        <fullName evidence="1">Uncharacterized protein</fullName>
    </submittedName>
</protein>
<proteinExistence type="predicted"/>
<sequence length="74" mass="8083">MSPVTTSPLHDSIVLKNALRSHYSLRECNTSINTHDSINCSPETLLTTQASQRSEAFTGSPSTIITVQAHERTV</sequence>
<reference evidence="1 2" key="1">
    <citation type="submission" date="2016-05" db="EMBL/GenBank/DDBJ databases">
        <title>A degradative enzymes factory behind the ericoid mycorrhizal symbiosis.</title>
        <authorList>
            <consortium name="DOE Joint Genome Institute"/>
            <person name="Martino E."/>
            <person name="Morin E."/>
            <person name="Grelet G."/>
            <person name="Kuo A."/>
            <person name="Kohler A."/>
            <person name="Daghino S."/>
            <person name="Barry K."/>
            <person name="Choi C."/>
            <person name="Cichocki N."/>
            <person name="Clum A."/>
            <person name="Copeland A."/>
            <person name="Hainaut M."/>
            <person name="Haridas S."/>
            <person name="Labutti K."/>
            <person name="Lindquist E."/>
            <person name="Lipzen A."/>
            <person name="Khouja H.-R."/>
            <person name="Murat C."/>
            <person name="Ohm R."/>
            <person name="Olson A."/>
            <person name="Spatafora J."/>
            <person name="Veneault-Fourrey C."/>
            <person name="Henrissat B."/>
            <person name="Grigoriev I."/>
            <person name="Martin F."/>
            <person name="Perotto S."/>
        </authorList>
    </citation>
    <scope>NUCLEOTIDE SEQUENCE [LARGE SCALE GENOMIC DNA]</scope>
    <source>
        <strain evidence="1 2">UAMH 7357</strain>
    </source>
</reference>
<dbReference type="Proteomes" id="UP000235672">
    <property type="component" value="Unassembled WGS sequence"/>
</dbReference>
<organism evidence="1 2">
    <name type="scientific">Hyaloscypha hepaticicola</name>
    <dbReference type="NCBI Taxonomy" id="2082293"/>
    <lineage>
        <taxon>Eukaryota</taxon>
        <taxon>Fungi</taxon>
        <taxon>Dikarya</taxon>
        <taxon>Ascomycota</taxon>
        <taxon>Pezizomycotina</taxon>
        <taxon>Leotiomycetes</taxon>
        <taxon>Helotiales</taxon>
        <taxon>Hyaloscyphaceae</taxon>
        <taxon>Hyaloscypha</taxon>
    </lineage>
</organism>
<dbReference type="AlphaFoldDB" id="A0A2J6PXE5"/>
<dbReference type="EMBL" id="KZ613492">
    <property type="protein sequence ID" value="PMD18688.1"/>
    <property type="molecule type" value="Genomic_DNA"/>
</dbReference>
<keyword evidence="2" id="KW-1185">Reference proteome</keyword>
<name>A0A2J6PXE5_9HELO</name>
<evidence type="ECO:0000313" key="2">
    <source>
        <dbReference type="Proteomes" id="UP000235672"/>
    </source>
</evidence>